<keyword evidence="2" id="KW-0808">Transferase</keyword>
<sequence length="298" mass="32812">MLGGETQVSKDEARVDEPQVDKGERRVDKDDRPLDDDAWRVDKDVPHSARVWNYLLGGTDNFDVDRAAGDQAMQVLPEVARLARQSREYLGRAVTYLVQDAGIRQFLDIGTGLPTAGNTHEVAQRFAPESRIVYVDKDPLVLAHANELLASTSEGACDYIHADLREPATILEQAARTLNFDEPIALMLMGITEFVPDYEELCGIVDRLVGALPSGSYLALYATTDVVHGERTDKAIESWNETDGTAPMTARSVEEIARLFRGLELVDPGLVEITQWRPVQPARKGPPVDGHAGVGRKP</sequence>
<comment type="caution">
    <text evidence="2">The sequence shown here is derived from an EMBL/GenBank/DDBJ whole genome shotgun (WGS) entry which is preliminary data.</text>
</comment>
<evidence type="ECO:0000256" key="1">
    <source>
        <dbReference type="SAM" id="MobiDB-lite"/>
    </source>
</evidence>
<dbReference type="Pfam" id="PF04672">
    <property type="entry name" value="Methyltransf_19"/>
    <property type="match status" value="1"/>
</dbReference>
<dbReference type="Gene3D" id="3.40.50.150">
    <property type="entry name" value="Vaccinia Virus protein VP39"/>
    <property type="match status" value="1"/>
</dbReference>
<feature type="region of interest" description="Disordered" evidence="1">
    <location>
        <begin position="1"/>
        <end position="38"/>
    </location>
</feature>
<dbReference type="InterPro" id="IPR029063">
    <property type="entry name" value="SAM-dependent_MTases_sf"/>
</dbReference>
<dbReference type="EC" id="2.1.1.-" evidence="2"/>
<gene>
    <name evidence="2" type="ORF">ACFQ07_28840</name>
</gene>
<reference evidence="3" key="1">
    <citation type="journal article" date="2019" name="Int. J. Syst. Evol. Microbiol.">
        <title>The Global Catalogue of Microorganisms (GCM) 10K type strain sequencing project: providing services to taxonomists for standard genome sequencing and annotation.</title>
        <authorList>
            <consortium name="The Broad Institute Genomics Platform"/>
            <consortium name="The Broad Institute Genome Sequencing Center for Infectious Disease"/>
            <person name="Wu L."/>
            <person name="Ma J."/>
        </authorList>
    </citation>
    <scope>NUCLEOTIDE SEQUENCE [LARGE SCALE GENOMIC DNA]</scope>
    <source>
        <strain evidence="3">JCM 31696</strain>
    </source>
</reference>
<evidence type="ECO:0000313" key="2">
    <source>
        <dbReference type="EMBL" id="MFD0856281.1"/>
    </source>
</evidence>
<proteinExistence type="predicted"/>
<organism evidence="2 3">
    <name type="scientific">Actinomadura adrarensis</name>
    <dbReference type="NCBI Taxonomy" id="1819600"/>
    <lineage>
        <taxon>Bacteria</taxon>
        <taxon>Bacillati</taxon>
        <taxon>Actinomycetota</taxon>
        <taxon>Actinomycetes</taxon>
        <taxon>Streptosporangiales</taxon>
        <taxon>Thermomonosporaceae</taxon>
        <taxon>Actinomadura</taxon>
    </lineage>
</organism>
<dbReference type="SUPFAM" id="SSF53335">
    <property type="entry name" value="S-adenosyl-L-methionine-dependent methyltransferases"/>
    <property type="match status" value="1"/>
</dbReference>
<dbReference type="GO" id="GO:0032259">
    <property type="term" value="P:methylation"/>
    <property type="evidence" value="ECO:0007669"/>
    <property type="project" value="UniProtKB-KW"/>
</dbReference>
<dbReference type="InterPro" id="IPR006764">
    <property type="entry name" value="SAM_dep_MeTrfase_SAV2177_type"/>
</dbReference>
<name>A0ABW3CP35_9ACTN</name>
<keyword evidence="3" id="KW-1185">Reference proteome</keyword>
<dbReference type="PIRSF" id="PIRSF017393">
    <property type="entry name" value="MTase_SAV2177"/>
    <property type="match status" value="1"/>
</dbReference>
<protein>
    <submittedName>
        <fullName evidence="2">SAM-dependent methyltransferase</fullName>
        <ecNumber evidence="2">2.1.1.-</ecNumber>
    </submittedName>
</protein>
<keyword evidence="2" id="KW-0489">Methyltransferase</keyword>
<accession>A0ABW3CP35</accession>
<dbReference type="GO" id="GO:0008168">
    <property type="term" value="F:methyltransferase activity"/>
    <property type="evidence" value="ECO:0007669"/>
    <property type="project" value="UniProtKB-KW"/>
</dbReference>
<evidence type="ECO:0000313" key="3">
    <source>
        <dbReference type="Proteomes" id="UP001597083"/>
    </source>
</evidence>
<dbReference type="Proteomes" id="UP001597083">
    <property type="component" value="Unassembled WGS sequence"/>
</dbReference>
<feature type="compositionally biased region" description="Basic and acidic residues" evidence="1">
    <location>
        <begin position="8"/>
        <end position="38"/>
    </location>
</feature>
<dbReference type="EMBL" id="JBHTIR010004046">
    <property type="protein sequence ID" value="MFD0856281.1"/>
    <property type="molecule type" value="Genomic_DNA"/>
</dbReference>